<keyword evidence="1" id="KW-0812">Transmembrane</keyword>
<comment type="caution">
    <text evidence="2">The sequence shown here is derived from an EMBL/GenBank/DDBJ whole genome shotgun (WGS) entry which is preliminary data.</text>
</comment>
<feature type="transmembrane region" description="Helical" evidence="1">
    <location>
        <begin position="83"/>
        <end position="100"/>
    </location>
</feature>
<keyword evidence="1" id="KW-0472">Membrane</keyword>
<organism evidence="2 3">
    <name type="scientific">Metasolibacillus meyeri</name>
    <dbReference type="NCBI Taxonomy" id="1071052"/>
    <lineage>
        <taxon>Bacteria</taxon>
        <taxon>Bacillati</taxon>
        <taxon>Bacillota</taxon>
        <taxon>Bacilli</taxon>
        <taxon>Bacillales</taxon>
        <taxon>Caryophanaceae</taxon>
        <taxon>Metasolibacillus</taxon>
    </lineage>
</organism>
<keyword evidence="3" id="KW-1185">Reference proteome</keyword>
<feature type="transmembrane region" description="Helical" evidence="1">
    <location>
        <begin position="47"/>
        <end position="71"/>
    </location>
</feature>
<keyword evidence="2" id="KW-0032">Aminotransferase</keyword>
<accession>A0AAW9NXC7</accession>
<reference evidence="2 3" key="1">
    <citation type="submission" date="2023-03" db="EMBL/GenBank/DDBJ databases">
        <title>Bacillus Genome Sequencing.</title>
        <authorList>
            <person name="Dunlap C."/>
        </authorList>
    </citation>
    <scope>NUCLEOTIDE SEQUENCE [LARGE SCALE GENOMIC DNA]</scope>
    <source>
        <strain evidence="2 3">B-59205</strain>
    </source>
</reference>
<protein>
    <submittedName>
        <fullName evidence="2">4-aminobutyrate aminotransferase</fullName>
    </submittedName>
</protein>
<dbReference type="RefSeq" id="WP_326125248.1">
    <property type="nucleotide sequence ID" value="NZ_JARSFG010000043.1"/>
</dbReference>
<sequence length="114" mass="12903">MEEFIGLIVVFAIIIGLVYALVKQIQDTQRIKDISNSSIRKSLKRKLIIMNISLLGIIIFFSLNVMIRFSVISSNYISSNESSLGVFCSLIIYIFAKVIMSPKKTDSLLKLRNL</sequence>
<evidence type="ECO:0000313" key="3">
    <source>
        <dbReference type="Proteomes" id="UP001344888"/>
    </source>
</evidence>
<dbReference type="Proteomes" id="UP001344888">
    <property type="component" value="Unassembled WGS sequence"/>
</dbReference>
<dbReference type="AlphaFoldDB" id="A0AAW9NXC7"/>
<proteinExistence type="predicted"/>
<gene>
    <name evidence="2" type="ORF">P9B03_20125</name>
</gene>
<evidence type="ECO:0000256" key="1">
    <source>
        <dbReference type="SAM" id="Phobius"/>
    </source>
</evidence>
<keyword evidence="1" id="KW-1133">Transmembrane helix</keyword>
<dbReference type="GO" id="GO:0008483">
    <property type="term" value="F:transaminase activity"/>
    <property type="evidence" value="ECO:0007669"/>
    <property type="project" value="UniProtKB-KW"/>
</dbReference>
<evidence type="ECO:0000313" key="2">
    <source>
        <dbReference type="EMBL" id="MEC1180764.1"/>
    </source>
</evidence>
<dbReference type="EMBL" id="JARSFG010000043">
    <property type="protein sequence ID" value="MEC1180764.1"/>
    <property type="molecule type" value="Genomic_DNA"/>
</dbReference>
<feature type="transmembrane region" description="Helical" evidence="1">
    <location>
        <begin position="6"/>
        <end position="22"/>
    </location>
</feature>
<name>A0AAW9NXC7_9BACL</name>
<keyword evidence="2" id="KW-0808">Transferase</keyword>